<dbReference type="Proteomes" id="UP000887579">
    <property type="component" value="Unplaced"/>
</dbReference>
<name>A0AC34FGE5_9BILA</name>
<organism evidence="1 2">
    <name type="scientific">Panagrolaimus sp. ES5</name>
    <dbReference type="NCBI Taxonomy" id="591445"/>
    <lineage>
        <taxon>Eukaryota</taxon>
        <taxon>Metazoa</taxon>
        <taxon>Ecdysozoa</taxon>
        <taxon>Nematoda</taxon>
        <taxon>Chromadorea</taxon>
        <taxon>Rhabditida</taxon>
        <taxon>Tylenchina</taxon>
        <taxon>Panagrolaimomorpha</taxon>
        <taxon>Panagrolaimoidea</taxon>
        <taxon>Panagrolaimidae</taxon>
        <taxon>Panagrolaimus</taxon>
    </lineage>
</organism>
<dbReference type="WBParaSite" id="ES5_v2.g16356.t1">
    <property type="protein sequence ID" value="ES5_v2.g16356.t1"/>
    <property type="gene ID" value="ES5_v2.g16356"/>
</dbReference>
<evidence type="ECO:0000313" key="2">
    <source>
        <dbReference type="WBParaSite" id="ES5_v2.g16356.t1"/>
    </source>
</evidence>
<proteinExistence type="predicted"/>
<protein>
    <submittedName>
        <fullName evidence="2">Uncharacterized protein</fullName>
    </submittedName>
</protein>
<sequence length="155" mass="18104">MYNDFKSYAALLIDIDFFKGKIINDDDGSVVMLDKILEATINIKFFEYCFGNDFSMINASTMENICKLKNLQQLEKFSLFGLPDIVNVKDISTFIKNRPAVKIYLSFTDEISEEYKIQLDALIDTVIKGEVAKHLIWYRGQNQEKYEIMSDRYFD</sequence>
<evidence type="ECO:0000313" key="1">
    <source>
        <dbReference type="Proteomes" id="UP000887579"/>
    </source>
</evidence>
<accession>A0AC34FGE5</accession>
<reference evidence="2" key="1">
    <citation type="submission" date="2022-11" db="UniProtKB">
        <authorList>
            <consortium name="WormBaseParasite"/>
        </authorList>
    </citation>
    <scope>IDENTIFICATION</scope>
</reference>